<proteinExistence type="predicted"/>
<dbReference type="AlphaFoldDB" id="A0AAV4NA64"/>
<accession>A0AAV4NA64</accession>
<evidence type="ECO:0000313" key="1">
    <source>
        <dbReference type="EMBL" id="GIX80412.1"/>
    </source>
</evidence>
<reference evidence="1 2" key="1">
    <citation type="submission" date="2021-06" db="EMBL/GenBank/DDBJ databases">
        <title>Caerostris extrusa draft genome.</title>
        <authorList>
            <person name="Kono N."/>
            <person name="Arakawa K."/>
        </authorList>
    </citation>
    <scope>NUCLEOTIDE SEQUENCE [LARGE SCALE GENOMIC DNA]</scope>
</reference>
<dbReference type="EMBL" id="BPLR01003027">
    <property type="protein sequence ID" value="GIX80412.1"/>
    <property type="molecule type" value="Genomic_DNA"/>
</dbReference>
<dbReference type="Proteomes" id="UP001054945">
    <property type="component" value="Unassembled WGS sequence"/>
</dbReference>
<comment type="caution">
    <text evidence="1">The sequence shown here is derived from an EMBL/GenBank/DDBJ whole genome shotgun (WGS) entry which is preliminary data.</text>
</comment>
<gene>
    <name evidence="1" type="ORF">CEXT_614981</name>
</gene>
<keyword evidence="2" id="KW-1185">Reference proteome</keyword>
<evidence type="ECO:0000313" key="2">
    <source>
        <dbReference type="Proteomes" id="UP001054945"/>
    </source>
</evidence>
<name>A0AAV4NA64_CAEEX</name>
<sequence>MASYFVGRNPAGVLSRGVIEIAAVLPNNYHHCPLTSIDYHPLDHILAISTIEDNGPIHVYIYKKLGIQKKKELKNDLIRQEKHTPSKNYLYNVETSSDEGFAKLSLRTLDMKRDSSDSGN</sequence>
<organism evidence="1 2">
    <name type="scientific">Caerostris extrusa</name>
    <name type="common">Bark spider</name>
    <name type="synonym">Caerostris bankana</name>
    <dbReference type="NCBI Taxonomy" id="172846"/>
    <lineage>
        <taxon>Eukaryota</taxon>
        <taxon>Metazoa</taxon>
        <taxon>Ecdysozoa</taxon>
        <taxon>Arthropoda</taxon>
        <taxon>Chelicerata</taxon>
        <taxon>Arachnida</taxon>
        <taxon>Araneae</taxon>
        <taxon>Araneomorphae</taxon>
        <taxon>Entelegynae</taxon>
        <taxon>Araneoidea</taxon>
        <taxon>Araneidae</taxon>
        <taxon>Caerostris</taxon>
    </lineage>
</organism>
<protein>
    <submittedName>
        <fullName evidence="1">Uncharacterized protein</fullName>
    </submittedName>
</protein>